<dbReference type="PANTHER" id="PTHR43331">
    <property type="entry name" value="HOMOSERINE DEHYDROGENASE"/>
    <property type="match status" value="1"/>
</dbReference>
<evidence type="ECO:0000256" key="1">
    <source>
        <dbReference type="ARBA" id="ARBA00001920"/>
    </source>
</evidence>
<dbReference type="InterPro" id="IPR002912">
    <property type="entry name" value="ACT_dom"/>
</dbReference>
<comment type="cofactor">
    <cofactor evidence="1">
        <name>a metal cation</name>
        <dbReference type="ChEBI" id="CHEBI:25213"/>
    </cofactor>
</comment>
<dbReference type="GO" id="GO:0004412">
    <property type="term" value="F:homoserine dehydrogenase activity"/>
    <property type="evidence" value="ECO:0007669"/>
    <property type="project" value="UniProtKB-EC"/>
</dbReference>
<dbReference type="SUPFAM" id="SSF51735">
    <property type="entry name" value="NAD(P)-binding Rossmann-fold domains"/>
    <property type="match status" value="1"/>
</dbReference>
<evidence type="ECO:0000256" key="8">
    <source>
        <dbReference type="ARBA" id="ARBA00022697"/>
    </source>
</evidence>
<dbReference type="PROSITE" id="PS51671">
    <property type="entry name" value="ACT"/>
    <property type="match status" value="1"/>
</dbReference>
<keyword evidence="7 13" id="KW-0028">Amino-acid biosynthesis</keyword>
<keyword evidence="10 13" id="KW-0560">Oxidoreductase</keyword>
<dbReference type="EMBL" id="JAUSUY010000034">
    <property type="protein sequence ID" value="MDT3429088.1"/>
    <property type="molecule type" value="Genomic_DNA"/>
</dbReference>
<evidence type="ECO:0000256" key="9">
    <source>
        <dbReference type="ARBA" id="ARBA00022857"/>
    </source>
</evidence>
<organism evidence="16 17">
    <name type="scientific">Paenibacillus forsythiae</name>
    <dbReference type="NCBI Taxonomy" id="365616"/>
    <lineage>
        <taxon>Bacteria</taxon>
        <taxon>Bacillati</taxon>
        <taxon>Bacillota</taxon>
        <taxon>Bacilli</taxon>
        <taxon>Bacillales</taxon>
        <taxon>Paenibacillaceae</taxon>
        <taxon>Paenibacillus</taxon>
    </lineage>
</organism>
<evidence type="ECO:0000256" key="3">
    <source>
        <dbReference type="ARBA" id="ARBA00005062"/>
    </source>
</evidence>
<keyword evidence="9 13" id="KW-0521">NADP</keyword>
<dbReference type="InterPro" id="IPR016204">
    <property type="entry name" value="HDH"/>
</dbReference>
<dbReference type="PROSITE" id="PS01042">
    <property type="entry name" value="HOMOSER_DHGENASE"/>
    <property type="match status" value="1"/>
</dbReference>
<dbReference type="InterPro" id="IPR036291">
    <property type="entry name" value="NAD(P)-bd_dom_sf"/>
</dbReference>
<evidence type="ECO:0000256" key="14">
    <source>
        <dbReference type="RuleBase" id="RU004171"/>
    </source>
</evidence>
<comment type="pathway">
    <text evidence="2 13">Amino-acid biosynthesis; L-threonine biosynthesis; L-threonine from L-aspartate: step 3/5.</text>
</comment>
<evidence type="ECO:0000256" key="10">
    <source>
        <dbReference type="ARBA" id="ARBA00023002"/>
    </source>
</evidence>
<evidence type="ECO:0000256" key="12">
    <source>
        <dbReference type="ARBA" id="ARBA00048841"/>
    </source>
</evidence>
<dbReference type="Gene3D" id="3.30.70.260">
    <property type="match status" value="1"/>
</dbReference>
<dbReference type="RefSeq" id="WP_025700196.1">
    <property type="nucleotide sequence ID" value="NZ_JAUSUY010000034.1"/>
</dbReference>
<dbReference type="InterPro" id="IPR019811">
    <property type="entry name" value="HDH_CS"/>
</dbReference>
<dbReference type="SUPFAM" id="SSF55347">
    <property type="entry name" value="Glyceraldehyde-3-phosphate dehydrogenase-like, C-terminal domain"/>
    <property type="match status" value="1"/>
</dbReference>
<dbReference type="EC" id="1.1.1.3" evidence="5 13"/>
<evidence type="ECO:0000256" key="4">
    <source>
        <dbReference type="ARBA" id="ARBA00006753"/>
    </source>
</evidence>
<dbReference type="Pfam" id="PF03447">
    <property type="entry name" value="NAD_binding_3"/>
    <property type="match status" value="1"/>
</dbReference>
<dbReference type="PIRSF" id="PIRSF000098">
    <property type="entry name" value="Homoser_dehydrog"/>
    <property type="match status" value="1"/>
</dbReference>
<sequence length="428" mass="46666">MKPVKVGLLGLGTVGTGVVRIVQGNQEDLSSQVGSPIHIERIAVKNCDKPRSIEIDPAKLTTDPWEVIRDPEIDVIVEVMGGVDATRQYILEALERGKHIVTANKDLMALYGNEILEKAQEKQCDVFYEASVAGGIPIIRTLIEGFSSDRIVKIMGIVNGTTNYILTKMSQEGASYDDVLKEAQELGYAEADPTSDVEGLDAARKMSILGTLGFRTNVELRDVSVSGISSISKEDILFAKRLGYEMKLLGIAESQNDEFSISVQPTMIKASHPIASVNGVFNAVYVYGEAVGETMFYGAGAGEMPTATSVVADLVAVIKNLKLGVNGLKQIVPYKNKKLKSDDDIYFKNFLLLHVDDKAGVLAKITQVFAECDVSLDSVVQQANPNNPAAEIIIVTHDASKSSMNKVLRRFEELDVIRRVKSHYRVEG</sequence>
<comment type="similarity">
    <text evidence="4 14">Belongs to the homoserine dehydrogenase family.</text>
</comment>
<reference evidence="16 17" key="1">
    <citation type="submission" date="2023-07" db="EMBL/GenBank/DDBJ databases">
        <title>Genomic Encyclopedia of Type Strains, Phase IV (KMG-IV): sequencing the most valuable type-strain genomes for metagenomic binning, comparative biology and taxonomic classification.</title>
        <authorList>
            <person name="Goeker M."/>
        </authorList>
    </citation>
    <scope>NUCLEOTIDE SEQUENCE [LARGE SCALE GENOMIC DNA]</scope>
    <source>
        <strain evidence="16 17">T98</strain>
    </source>
</reference>
<evidence type="ECO:0000256" key="2">
    <source>
        <dbReference type="ARBA" id="ARBA00005056"/>
    </source>
</evidence>
<dbReference type="NCBIfam" id="NF004976">
    <property type="entry name" value="PRK06349.1"/>
    <property type="match status" value="1"/>
</dbReference>
<keyword evidence="11 13" id="KW-0486">Methionine biosynthesis</keyword>
<evidence type="ECO:0000313" key="16">
    <source>
        <dbReference type="EMBL" id="MDT3429088.1"/>
    </source>
</evidence>
<proteinExistence type="inferred from homology"/>
<gene>
    <name evidence="16" type="ORF">J2Z22_004687</name>
</gene>
<dbReference type="CDD" id="cd04881">
    <property type="entry name" value="ACT_HSDH-Hom"/>
    <property type="match status" value="1"/>
</dbReference>
<dbReference type="Gene3D" id="3.30.360.10">
    <property type="entry name" value="Dihydrodipicolinate Reductase, domain 2"/>
    <property type="match status" value="1"/>
</dbReference>
<accession>A0ABU3HE41</accession>
<keyword evidence="8 13" id="KW-0791">Threonine biosynthesis</keyword>
<feature type="domain" description="ACT" evidence="15">
    <location>
        <begin position="350"/>
        <end position="425"/>
    </location>
</feature>
<evidence type="ECO:0000259" key="15">
    <source>
        <dbReference type="PROSITE" id="PS51671"/>
    </source>
</evidence>
<name>A0ABU3HE41_9BACL</name>
<dbReference type="Gene3D" id="3.40.50.720">
    <property type="entry name" value="NAD(P)-binding Rossmann-like Domain"/>
    <property type="match status" value="1"/>
</dbReference>
<dbReference type="Proteomes" id="UP001248709">
    <property type="component" value="Unassembled WGS sequence"/>
</dbReference>
<evidence type="ECO:0000256" key="5">
    <source>
        <dbReference type="ARBA" id="ARBA00013213"/>
    </source>
</evidence>
<comment type="pathway">
    <text evidence="3 13">Amino-acid biosynthesis; L-methionine biosynthesis via de novo pathway; L-homoserine from L-aspartate: step 3/3.</text>
</comment>
<evidence type="ECO:0000256" key="7">
    <source>
        <dbReference type="ARBA" id="ARBA00022605"/>
    </source>
</evidence>
<evidence type="ECO:0000256" key="13">
    <source>
        <dbReference type="RuleBase" id="RU000579"/>
    </source>
</evidence>
<comment type="caution">
    <text evidence="16">The sequence shown here is derived from an EMBL/GenBank/DDBJ whole genome shotgun (WGS) entry which is preliminary data.</text>
</comment>
<evidence type="ECO:0000256" key="11">
    <source>
        <dbReference type="ARBA" id="ARBA00023167"/>
    </source>
</evidence>
<keyword evidence="17" id="KW-1185">Reference proteome</keyword>
<dbReference type="InterPro" id="IPR045865">
    <property type="entry name" value="ACT-like_dom_sf"/>
</dbReference>
<dbReference type="SUPFAM" id="SSF55021">
    <property type="entry name" value="ACT-like"/>
    <property type="match status" value="1"/>
</dbReference>
<evidence type="ECO:0000313" key="17">
    <source>
        <dbReference type="Proteomes" id="UP001248709"/>
    </source>
</evidence>
<dbReference type="InterPro" id="IPR005106">
    <property type="entry name" value="Asp/hSer_DH_NAD-bd"/>
</dbReference>
<dbReference type="Pfam" id="PF00742">
    <property type="entry name" value="Homoserine_dh"/>
    <property type="match status" value="1"/>
</dbReference>
<protein>
    <recommendedName>
        <fullName evidence="6 13">Homoserine dehydrogenase</fullName>
        <ecNumber evidence="5 13">1.1.1.3</ecNumber>
    </recommendedName>
</protein>
<dbReference type="Pfam" id="PF01842">
    <property type="entry name" value="ACT"/>
    <property type="match status" value="1"/>
</dbReference>
<dbReference type="InterPro" id="IPR001342">
    <property type="entry name" value="HDH_cat"/>
</dbReference>
<dbReference type="PANTHER" id="PTHR43331:SF1">
    <property type="entry name" value="HOMOSERINE DEHYDROGENASE"/>
    <property type="match status" value="1"/>
</dbReference>
<evidence type="ECO:0000256" key="6">
    <source>
        <dbReference type="ARBA" id="ARBA00013376"/>
    </source>
</evidence>
<comment type="catalytic activity">
    <reaction evidence="12">
        <text>L-homoserine + NADP(+) = L-aspartate 4-semialdehyde + NADPH + H(+)</text>
        <dbReference type="Rhea" id="RHEA:15761"/>
        <dbReference type="ChEBI" id="CHEBI:15378"/>
        <dbReference type="ChEBI" id="CHEBI:57476"/>
        <dbReference type="ChEBI" id="CHEBI:57783"/>
        <dbReference type="ChEBI" id="CHEBI:58349"/>
        <dbReference type="ChEBI" id="CHEBI:537519"/>
        <dbReference type="EC" id="1.1.1.3"/>
    </reaction>
    <physiologicalReaction direction="right-to-left" evidence="12">
        <dbReference type="Rhea" id="RHEA:15763"/>
    </physiologicalReaction>
</comment>